<dbReference type="PROSITE" id="PS51228">
    <property type="entry name" value="ACB_2"/>
    <property type="match status" value="1"/>
</dbReference>
<evidence type="ECO:0000313" key="13">
    <source>
        <dbReference type="EMBL" id="RLU26586.1"/>
    </source>
</evidence>
<accession>A0A3L8E1T0</accession>
<feature type="compositionally biased region" description="Basic and acidic residues" evidence="10">
    <location>
        <begin position="191"/>
        <end position="200"/>
    </location>
</feature>
<dbReference type="Pfam" id="PF00328">
    <property type="entry name" value="His_Phos_2"/>
    <property type="match status" value="1"/>
</dbReference>
<organism evidence="13 14">
    <name type="scientific">Ooceraea biroi</name>
    <name type="common">Clonal raider ant</name>
    <name type="synonym">Cerapachys biroi</name>
    <dbReference type="NCBI Taxonomy" id="2015173"/>
    <lineage>
        <taxon>Eukaryota</taxon>
        <taxon>Metazoa</taxon>
        <taxon>Ecdysozoa</taxon>
        <taxon>Arthropoda</taxon>
        <taxon>Hexapoda</taxon>
        <taxon>Insecta</taxon>
        <taxon>Pterygota</taxon>
        <taxon>Neoptera</taxon>
        <taxon>Endopterygota</taxon>
        <taxon>Hymenoptera</taxon>
        <taxon>Apocrita</taxon>
        <taxon>Aculeata</taxon>
        <taxon>Formicoidea</taxon>
        <taxon>Formicidae</taxon>
        <taxon>Dorylinae</taxon>
        <taxon>Ooceraea</taxon>
    </lineage>
</organism>
<dbReference type="Gene3D" id="1.20.80.10">
    <property type="match status" value="1"/>
</dbReference>
<dbReference type="InterPro" id="IPR014352">
    <property type="entry name" value="FERM/acyl-CoA-bd_prot_sf"/>
</dbReference>
<dbReference type="Proteomes" id="UP000279307">
    <property type="component" value="Chromosome 1"/>
</dbReference>
<feature type="compositionally biased region" description="Acidic residues" evidence="10">
    <location>
        <begin position="177"/>
        <end position="186"/>
    </location>
</feature>
<protein>
    <recommendedName>
        <fullName evidence="3">acid phosphatase</fullName>
        <ecNumber evidence="3">3.1.3.2</ecNumber>
    </recommendedName>
</protein>
<comment type="catalytic activity">
    <reaction evidence="1">
        <text>a phosphate monoester + H2O = an alcohol + phosphate</text>
        <dbReference type="Rhea" id="RHEA:15017"/>
        <dbReference type="ChEBI" id="CHEBI:15377"/>
        <dbReference type="ChEBI" id="CHEBI:30879"/>
        <dbReference type="ChEBI" id="CHEBI:43474"/>
        <dbReference type="ChEBI" id="CHEBI:67140"/>
        <dbReference type="EC" id="3.1.3.2"/>
    </reaction>
</comment>
<dbReference type="GO" id="GO:0000062">
    <property type="term" value="F:fatty-acyl-CoA binding"/>
    <property type="evidence" value="ECO:0007669"/>
    <property type="project" value="InterPro"/>
</dbReference>
<evidence type="ECO:0000256" key="6">
    <source>
        <dbReference type="ARBA" id="ARBA00023121"/>
    </source>
</evidence>
<keyword evidence="6" id="KW-0446">Lipid-binding</keyword>
<evidence type="ECO:0000256" key="10">
    <source>
        <dbReference type="SAM" id="MobiDB-lite"/>
    </source>
</evidence>
<dbReference type="InterPro" id="IPR033379">
    <property type="entry name" value="Acid_Pase_AS"/>
</dbReference>
<feature type="compositionally biased region" description="Low complexity" evidence="10">
    <location>
        <begin position="130"/>
        <end position="139"/>
    </location>
</feature>
<dbReference type="AlphaFoldDB" id="A0A3L8E1T0"/>
<evidence type="ECO:0000256" key="9">
    <source>
        <dbReference type="SAM" id="Coils"/>
    </source>
</evidence>
<dbReference type="InterPro" id="IPR050645">
    <property type="entry name" value="Histidine_acid_phosphatase"/>
</dbReference>
<dbReference type="EC" id="3.1.3.2" evidence="3"/>
<evidence type="ECO:0000256" key="11">
    <source>
        <dbReference type="SAM" id="Phobius"/>
    </source>
</evidence>
<sequence length="809" mass="92043">MTTEEKFNAAVNVIRNLPKNGAYQPSHDIMLRFYSYYKQATEGPCQQSKPAFWEVIRKAKWDAWTRLGNMSRTEAMNNYVEELKRIVETMSYTDNVATFLGSLDSFYESVPVEDLELLVGPVLERIRSQPGSPLSGSPLASRETSPHRVCNASRHITSSLETSPTSSRTASPLPQDTDGEEEEFIDTVESAPEKTQKDALKSTSASQKIQTTENNGIDRSSAENVTRENTELTNGYSNANGHVEAIPESHRERGRPRMKKDDGKDNAEFLNQIATTMQHLQRDLDRITARVRGLEGKALQALAPQTVRADHEAPVWQVVAATGMLAAFVRPANSVAIRCAPVDQLYATLSPTETVMPLGCYSQTISISTVVNAKISTWGAARSSRNRRVKFRTMNTRVLLVFASVFAVTCSGTEDLDLGTIVFANILYRHGDRTPIKAYPNDPYNESSWPVPYGQLTNLGKHQHLLLGRWLRKRYSNFLSDTYTLYDIYVRSSDVDRTLMSAEANLAGLYPPVKNQVWDSLKWMPIPVHTVSEKEDYLLRQTKYCPRYDYELQKLLTSPEFLRINKENAKLYDYLTENSGMEISSLKNAEHLYDTLKIENSYNKTLPVWTRSVFPEKMKPLAILSFMTESYNKILKRLKCGPLLGEMIEHMVKKSQNKLDPDRKIWMYSGHDETIANLLMTLNVFDPHCPPYAALILVELRTNTKHQYFVTVSYKNSSAEETLLTLPGCASLCPLDEFINLTRSVVPENWENECLMGWDDITSNDVITLLTSSVLMLVLLVLLVIAFVYWRHKREHKQYYLRLDYNETM</sequence>
<dbReference type="InterPro" id="IPR022408">
    <property type="entry name" value="Acyl-CoA-binding_prot_CS"/>
</dbReference>
<dbReference type="PANTHER" id="PTHR11567:SF211">
    <property type="entry name" value="PROSTATIC ACID PHOSPHATASE"/>
    <property type="match status" value="1"/>
</dbReference>
<feature type="domain" description="ACB" evidence="12">
    <location>
        <begin position="3"/>
        <end position="92"/>
    </location>
</feature>
<dbReference type="PROSITE" id="PS00616">
    <property type="entry name" value="HIS_ACID_PHOSPHAT_1"/>
    <property type="match status" value="1"/>
</dbReference>
<dbReference type="SUPFAM" id="SSF53254">
    <property type="entry name" value="Phosphoglycerate mutase-like"/>
    <property type="match status" value="1"/>
</dbReference>
<evidence type="ECO:0000256" key="3">
    <source>
        <dbReference type="ARBA" id="ARBA00012646"/>
    </source>
</evidence>
<dbReference type="SUPFAM" id="SSF47027">
    <property type="entry name" value="Acyl-CoA binding protein"/>
    <property type="match status" value="1"/>
</dbReference>
<dbReference type="GO" id="GO:0019915">
    <property type="term" value="P:lipid storage"/>
    <property type="evidence" value="ECO:0007669"/>
    <property type="project" value="UniProtKB-ARBA"/>
</dbReference>
<keyword evidence="4" id="KW-0732">Signal</keyword>
<dbReference type="InterPro" id="IPR029033">
    <property type="entry name" value="His_PPase_superfam"/>
</dbReference>
<evidence type="ECO:0000256" key="4">
    <source>
        <dbReference type="ARBA" id="ARBA00022729"/>
    </source>
</evidence>
<reference evidence="13 14" key="1">
    <citation type="journal article" date="2018" name="Genome Res.">
        <title>The genomic architecture and molecular evolution of ant odorant receptors.</title>
        <authorList>
            <person name="McKenzie S.K."/>
            <person name="Kronauer D.J.C."/>
        </authorList>
    </citation>
    <scope>NUCLEOTIDE SEQUENCE [LARGE SCALE GENOMIC DNA]</scope>
    <source>
        <strain evidence="13">Clonal line C1</strain>
    </source>
</reference>
<dbReference type="GO" id="GO:0003993">
    <property type="term" value="F:acid phosphatase activity"/>
    <property type="evidence" value="ECO:0007669"/>
    <property type="project" value="UniProtKB-EC"/>
</dbReference>
<dbReference type="PANTHER" id="PTHR11567">
    <property type="entry name" value="ACID PHOSPHATASE-RELATED"/>
    <property type="match status" value="1"/>
</dbReference>
<dbReference type="Pfam" id="PF00887">
    <property type="entry name" value="ACBP"/>
    <property type="match status" value="1"/>
</dbReference>
<feature type="region of interest" description="Disordered" evidence="10">
    <location>
        <begin position="127"/>
        <end position="224"/>
    </location>
</feature>
<dbReference type="InterPro" id="IPR000582">
    <property type="entry name" value="Acyl-CoA-binding_protein"/>
</dbReference>
<evidence type="ECO:0000259" key="12">
    <source>
        <dbReference type="PROSITE" id="PS51228"/>
    </source>
</evidence>
<keyword evidence="11" id="KW-1133">Transmembrane helix</keyword>
<keyword evidence="7" id="KW-1015">Disulfide bond</keyword>
<dbReference type="InterPro" id="IPR000560">
    <property type="entry name" value="His_Pase_clade-2"/>
</dbReference>
<gene>
    <name evidence="13" type="ORF">DMN91_000382</name>
</gene>
<comment type="similarity">
    <text evidence="2">Belongs to the histidine acid phosphatase family.</text>
</comment>
<dbReference type="OrthoDB" id="10257284at2759"/>
<feature type="compositionally biased region" description="Polar residues" evidence="10">
    <location>
        <begin position="201"/>
        <end position="224"/>
    </location>
</feature>
<dbReference type="InterPro" id="IPR035984">
    <property type="entry name" value="Acyl-CoA-binding_sf"/>
</dbReference>
<keyword evidence="9" id="KW-0175">Coiled coil</keyword>
<evidence type="ECO:0000256" key="1">
    <source>
        <dbReference type="ARBA" id="ARBA00000032"/>
    </source>
</evidence>
<dbReference type="CDD" id="cd07061">
    <property type="entry name" value="HP_HAP_like"/>
    <property type="match status" value="1"/>
</dbReference>
<keyword evidence="11" id="KW-0472">Membrane</keyword>
<comment type="caution">
    <text evidence="13">The sequence shown here is derived from an EMBL/GenBank/DDBJ whole genome shotgun (WGS) entry which is preliminary data.</text>
</comment>
<keyword evidence="5" id="KW-0378">Hydrolase</keyword>
<dbReference type="FunFam" id="1.20.80.10:FF:000010">
    <property type="entry name" value="Acyl-CoA-binding domain-containing protein 5"/>
    <property type="match status" value="1"/>
</dbReference>
<dbReference type="EMBL" id="QOIP01000001">
    <property type="protein sequence ID" value="RLU26586.1"/>
    <property type="molecule type" value="Genomic_DNA"/>
</dbReference>
<dbReference type="PRINTS" id="PR00689">
    <property type="entry name" value="ACOABINDINGP"/>
</dbReference>
<proteinExistence type="inferred from homology"/>
<dbReference type="Gene3D" id="3.40.50.1240">
    <property type="entry name" value="Phosphoglycerate mutase-like"/>
    <property type="match status" value="1"/>
</dbReference>
<keyword evidence="11" id="KW-0812">Transmembrane</keyword>
<evidence type="ECO:0000313" key="14">
    <source>
        <dbReference type="Proteomes" id="UP000279307"/>
    </source>
</evidence>
<feature type="transmembrane region" description="Helical" evidence="11">
    <location>
        <begin position="766"/>
        <end position="790"/>
    </location>
</feature>
<evidence type="ECO:0000256" key="7">
    <source>
        <dbReference type="ARBA" id="ARBA00023157"/>
    </source>
</evidence>
<evidence type="ECO:0000256" key="8">
    <source>
        <dbReference type="ARBA" id="ARBA00023180"/>
    </source>
</evidence>
<feature type="compositionally biased region" description="Polar residues" evidence="10">
    <location>
        <begin position="154"/>
        <end position="174"/>
    </location>
</feature>
<name>A0A3L8E1T0_OOCBI</name>
<keyword evidence="8" id="KW-0325">Glycoprotein</keyword>
<evidence type="ECO:0000256" key="2">
    <source>
        <dbReference type="ARBA" id="ARBA00005375"/>
    </source>
</evidence>
<evidence type="ECO:0000256" key="5">
    <source>
        <dbReference type="ARBA" id="ARBA00022801"/>
    </source>
</evidence>
<feature type="coiled-coil region" evidence="9">
    <location>
        <begin position="270"/>
        <end position="297"/>
    </location>
</feature>
<dbReference type="PROSITE" id="PS00880">
    <property type="entry name" value="ACB_1"/>
    <property type="match status" value="1"/>
</dbReference>